<feature type="compositionally biased region" description="Polar residues" evidence="1">
    <location>
        <begin position="38"/>
        <end position="66"/>
    </location>
</feature>
<feature type="compositionally biased region" description="Basic residues" evidence="1">
    <location>
        <begin position="613"/>
        <end position="625"/>
    </location>
</feature>
<feature type="region of interest" description="Disordered" evidence="1">
    <location>
        <begin position="512"/>
        <end position="560"/>
    </location>
</feature>
<feature type="region of interest" description="Disordered" evidence="1">
    <location>
        <begin position="108"/>
        <end position="142"/>
    </location>
</feature>
<comment type="caution">
    <text evidence="2">The sequence shown here is derived from an EMBL/GenBank/DDBJ whole genome shotgun (WGS) entry which is preliminary data.</text>
</comment>
<evidence type="ECO:0000313" key="2">
    <source>
        <dbReference type="EMBL" id="KAK2963738.1"/>
    </source>
</evidence>
<gene>
    <name evidence="2" type="ORF">BLNAU_1305</name>
</gene>
<feature type="region of interest" description="Disordered" evidence="1">
    <location>
        <begin position="1"/>
        <end position="69"/>
    </location>
</feature>
<proteinExistence type="predicted"/>
<name>A0ABQ9YJ10_9EUKA</name>
<evidence type="ECO:0000256" key="1">
    <source>
        <dbReference type="SAM" id="MobiDB-lite"/>
    </source>
</evidence>
<keyword evidence="3" id="KW-1185">Reference proteome</keyword>
<evidence type="ECO:0000313" key="3">
    <source>
        <dbReference type="Proteomes" id="UP001281761"/>
    </source>
</evidence>
<feature type="compositionally biased region" description="Polar residues" evidence="1">
    <location>
        <begin position="116"/>
        <end position="125"/>
    </location>
</feature>
<feature type="compositionally biased region" description="Basic and acidic residues" evidence="1">
    <location>
        <begin position="543"/>
        <end position="552"/>
    </location>
</feature>
<feature type="region of interest" description="Disordered" evidence="1">
    <location>
        <begin position="609"/>
        <end position="681"/>
    </location>
</feature>
<feature type="compositionally biased region" description="Polar residues" evidence="1">
    <location>
        <begin position="1"/>
        <end position="22"/>
    </location>
</feature>
<reference evidence="2 3" key="1">
    <citation type="journal article" date="2022" name="bioRxiv">
        <title>Genomics of Preaxostyla Flagellates Illuminates Evolutionary Transitions and the Path Towards Mitochondrial Loss.</title>
        <authorList>
            <person name="Novak L.V.F."/>
            <person name="Treitli S.C."/>
            <person name="Pyrih J."/>
            <person name="Halakuc P."/>
            <person name="Pipaliya S.V."/>
            <person name="Vacek V."/>
            <person name="Brzon O."/>
            <person name="Soukal P."/>
            <person name="Eme L."/>
            <person name="Dacks J.B."/>
            <person name="Karnkowska A."/>
            <person name="Elias M."/>
            <person name="Hampl V."/>
        </authorList>
    </citation>
    <scope>NUCLEOTIDE SEQUENCE [LARGE SCALE GENOMIC DNA]</scope>
    <source>
        <strain evidence="2">NAU3</strain>
        <tissue evidence="2">Gut</tissue>
    </source>
</reference>
<accession>A0ABQ9YJ10</accession>
<feature type="region of interest" description="Disordered" evidence="1">
    <location>
        <begin position="390"/>
        <end position="410"/>
    </location>
</feature>
<dbReference type="Proteomes" id="UP001281761">
    <property type="component" value="Unassembled WGS sequence"/>
</dbReference>
<protein>
    <submittedName>
        <fullName evidence="2">Uncharacterized protein</fullName>
    </submittedName>
</protein>
<organism evidence="2 3">
    <name type="scientific">Blattamonas nauphoetae</name>
    <dbReference type="NCBI Taxonomy" id="2049346"/>
    <lineage>
        <taxon>Eukaryota</taxon>
        <taxon>Metamonada</taxon>
        <taxon>Preaxostyla</taxon>
        <taxon>Oxymonadida</taxon>
        <taxon>Blattamonas</taxon>
    </lineage>
</organism>
<feature type="compositionally biased region" description="Low complexity" evidence="1">
    <location>
        <begin position="652"/>
        <end position="664"/>
    </location>
</feature>
<dbReference type="EMBL" id="JARBJD010000005">
    <property type="protein sequence ID" value="KAK2963738.1"/>
    <property type="molecule type" value="Genomic_DNA"/>
</dbReference>
<sequence>MDTSSFSSGSNRHLFSSPSANSLVKPMPPLSNKPRKLSITSFRTTPTQNPESIRQSPTTSASSPVLLQQYHHLVQKHTEKSHSQASPTDVGPPQKFVIQRKLPASPVTLTVPGKSVTRSNKNQPSGLEFYPLPPEGSPTEQSERTYTPVVVQPSPHLSFPSNTAKTTTTASTVHTPVTFFSQPPVIQFSPQVSTIVYETPSSAPLLFNPPTPTHRVQLEPTPFSNDVVVVNSAHQPVTRNINEPVVITVPRLPPSNDDVELITEREPLLQRPSVSTVVQTVTPHSEDKNHEIIKHPILENPKQPYSMVPHSKMDTLRNEDESDALQLKLPLLTSPEERIAPVRENSFIQSTKPLLLHTHEDHIKIDLKNGTIQRTLDLSQPDDSVIIVSEESDPKNAKGGSPGTVDPTHPPSTGIMHFAKSEGISTVSNSNIETHLSETSIVKRRNQPILLTPADLPSQRSPNLEAEVRLELSRPPLLSQPRNQSPELSFSLLQQKENDTTLTTQCSHQQALTETSDASGAAHSKSEVSTEENFSDIRIQRSSSEEASKPRSLEPLFPSPPPIIAVLPTQPPDSQQATPISIRTEGNSMEEEGLAKTSTFLSVGDVLEGISKGGRRGKNRSKKRVVPLIGTDVATQPVKDTHSDSDSENDDSSSSSSSMSPVSSTTPISGGSHLTVGSATPDPLAGKGLELVKVSRWKVESIMHSIPSELKQSVHLKPAELLVRYGSLLTSLPNDTVFSGHFMPSVDLIRKTGWICAEEFPDNVFCDLRRVQPSQLPFCVGGAIVDFQIEINFRPQSFFAAVLPTVTPPLQSSRKDASASGSSP</sequence>